<feature type="compositionally biased region" description="Polar residues" evidence="1">
    <location>
        <begin position="474"/>
        <end position="493"/>
    </location>
</feature>
<protein>
    <recommendedName>
        <fullName evidence="7">SAM domain-containing protein</fullName>
    </recommendedName>
</protein>
<dbReference type="OrthoDB" id="8188202at2759"/>
<evidence type="ECO:0000256" key="1">
    <source>
        <dbReference type="SAM" id="MobiDB-lite"/>
    </source>
</evidence>
<feature type="compositionally biased region" description="Basic and acidic residues" evidence="1">
    <location>
        <begin position="570"/>
        <end position="583"/>
    </location>
</feature>
<feature type="region of interest" description="Disordered" evidence="1">
    <location>
        <begin position="397"/>
        <end position="435"/>
    </location>
</feature>
<name>A0A813TIC1_9BILA</name>
<sequence>MLAGNGANKIITSNKEQTLHNKPIILDFQKYKEKENRRPEVTFTSSSSGGSAPKRYHTVYSEGTPLTSFGINGDVNNPRAHSPPNQQTPQQNQRPLKQVKEFLGVEPNQSDRRYLSAQRDNSNSVRISQIDTVKNVNAALTKTLNKLRPDQPQSNGRSTPMYGYETGFNHNSRSKSNSRPNSIHNNNNYPTVYYGLASHGASGDGGGPLPAELITKRAPTPAATIINVQNNNNSRVPSARSVTNAASTTSAALVTSNPITTVKSQPPRETKSIDIATINSDYNHLPRTPTPTTTRKVQAKSVGTGLHQLDVFNFNSVLLDDQPFENKGQMQVTRKQNHATKLPTTNGTNTKLSLPEVSVNPRIKSTVQQTQQLHRSANNSSDEQLQARELYIIPGSSVNNSESQKHTIQVEQQRSSSNERSSPPLSPVTNKNPRVQIVDVQQQQSRSRPDYAANNLPMANNKLNDAYHEKESEVQTPSTQFTVENETDSTSTLVGMKQNDKNGGDGSTPPPSPATKELNRVWKKHRNKYSIKTVTSTLIARKNIRTHRPPCRLKNYGEQTDDSESITDTQSKEEIAQQKDGMARRQGNHISDLGSDGWSDLTSEFSDSKLRKHPDIRTSTPNITRHSSSLSSKEVLQIRKQLTDLQRMYNDLLKLLDIDIDSIRSSIKSSTSSQQDHPGLLPKKHRFRKVMPSIAYANTDMREVDQRFTRLESSIVTLAESIAKISAQIQLQRVVKDDIYHLRNEVADLRQLMHRQQSTGSSSTAQLRLISANVHRLNTPLNLSTSYIQSMSTIQRSNSIIDPRQARKIEQFFGTEAMLRYFLSLLGYEEYAAVLEQEKIGIYELPYISERKLHSLGIPSGPGTRIVYEAQQYFISLLTLKSSGVDV</sequence>
<feature type="compositionally biased region" description="Low complexity" evidence="1">
    <location>
        <begin position="83"/>
        <end position="94"/>
    </location>
</feature>
<feature type="compositionally biased region" description="Low complexity" evidence="1">
    <location>
        <begin position="169"/>
        <end position="184"/>
    </location>
</feature>
<feature type="compositionally biased region" description="Polar residues" evidence="1">
    <location>
        <begin position="363"/>
        <end position="384"/>
    </location>
</feature>
<feature type="region of interest" description="Disordered" evidence="1">
    <location>
        <begin position="549"/>
        <end position="628"/>
    </location>
</feature>
<comment type="caution">
    <text evidence="2">The sequence shown here is derived from an EMBL/GenBank/DDBJ whole genome shotgun (WGS) entry which is preliminary data.</text>
</comment>
<gene>
    <name evidence="2" type="ORF">GPM918_LOCUS4088</name>
    <name evidence="3" type="ORF">OVA965_LOCUS8224</name>
    <name evidence="4" type="ORF">SRO942_LOCUS4088</name>
    <name evidence="5" type="ORF">TMI583_LOCUS8220</name>
</gene>
<dbReference type="Gene3D" id="1.10.150.50">
    <property type="entry name" value="Transcription Factor, Ets-1"/>
    <property type="match status" value="1"/>
</dbReference>
<evidence type="ECO:0000313" key="4">
    <source>
        <dbReference type="EMBL" id="CAF3597855.1"/>
    </source>
</evidence>
<dbReference type="Proteomes" id="UP000677228">
    <property type="component" value="Unassembled WGS sequence"/>
</dbReference>
<feature type="compositionally biased region" description="Polar residues" evidence="1">
    <location>
        <begin position="342"/>
        <end position="352"/>
    </location>
</feature>
<feature type="compositionally biased region" description="Polar residues" evidence="1">
    <location>
        <begin position="617"/>
        <end position="628"/>
    </location>
</feature>
<evidence type="ECO:0000313" key="3">
    <source>
        <dbReference type="EMBL" id="CAF0872862.1"/>
    </source>
</evidence>
<dbReference type="EMBL" id="CAJNOQ010000533">
    <property type="protein sequence ID" value="CAF0812147.1"/>
    <property type="molecule type" value="Genomic_DNA"/>
</dbReference>
<reference evidence="2" key="1">
    <citation type="submission" date="2021-02" db="EMBL/GenBank/DDBJ databases">
        <authorList>
            <person name="Nowell W R."/>
        </authorList>
    </citation>
    <scope>NUCLEOTIDE SEQUENCE</scope>
</reference>
<proteinExistence type="predicted"/>
<dbReference type="Proteomes" id="UP000663829">
    <property type="component" value="Unassembled WGS sequence"/>
</dbReference>
<feature type="region of interest" description="Disordered" evidence="1">
    <location>
        <begin position="332"/>
        <end position="385"/>
    </location>
</feature>
<dbReference type="AlphaFoldDB" id="A0A813TIC1"/>
<accession>A0A813TIC1</accession>
<feature type="compositionally biased region" description="Basic and acidic residues" evidence="1">
    <location>
        <begin position="606"/>
        <end position="616"/>
    </location>
</feature>
<evidence type="ECO:0000313" key="5">
    <source>
        <dbReference type="EMBL" id="CAF3657655.1"/>
    </source>
</evidence>
<organism evidence="2 6">
    <name type="scientific">Didymodactylos carnosus</name>
    <dbReference type="NCBI Taxonomy" id="1234261"/>
    <lineage>
        <taxon>Eukaryota</taxon>
        <taxon>Metazoa</taxon>
        <taxon>Spiralia</taxon>
        <taxon>Gnathifera</taxon>
        <taxon>Rotifera</taxon>
        <taxon>Eurotatoria</taxon>
        <taxon>Bdelloidea</taxon>
        <taxon>Philodinida</taxon>
        <taxon>Philodinidae</taxon>
        <taxon>Didymodactylos</taxon>
    </lineage>
</organism>
<dbReference type="EMBL" id="CAJOBC010000533">
    <property type="protein sequence ID" value="CAF3597855.1"/>
    <property type="molecule type" value="Genomic_DNA"/>
</dbReference>
<dbReference type="InterPro" id="IPR013761">
    <property type="entry name" value="SAM/pointed_sf"/>
</dbReference>
<dbReference type="EMBL" id="CAJNOK010002737">
    <property type="protein sequence ID" value="CAF0872862.1"/>
    <property type="molecule type" value="Genomic_DNA"/>
</dbReference>
<dbReference type="EMBL" id="CAJOBA010002738">
    <property type="protein sequence ID" value="CAF3657655.1"/>
    <property type="molecule type" value="Genomic_DNA"/>
</dbReference>
<evidence type="ECO:0000313" key="6">
    <source>
        <dbReference type="Proteomes" id="UP000663829"/>
    </source>
</evidence>
<dbReference type="Proteomes" id="UP000681722">
    <property type="component" value="Unassembled WGS sequence"/>
</dbReference>
<feature type="region of interest" description="Disordered" evidence="1">
    <location>
        <begin position="36"/>
        <end position="94"/>
    </location>
</feature>
<feature type="region of interest" description="Disordered" evidence="1">
    <location>
        <begin position="468"/>
        <end position="516"/>
    </location>
</feature>
<evidence type="ECO:0000313" key="2">
    <source>
        <dbReference type="EMBL" id="CAF0812147.1"/>
    </source>
</evidence>
<keyword evidence="6" id="KW-1185">Reference proteome</keyword>
<dbReference type="Proteomes" id="UP000682733">
    <property type="component" value="Unassembled WGS sequence"/>
</dbReference>
<feature type="compositionally biased region" description="Polar residues" evidence="1">
    <location>
        <begin position="397"/>
        <end position="414"/>
    </location>
</feature>
<feature type="region of interest" description="Disordered" evidence="1">
    <location>
        <begin position="147"/>
        <end position="184"/>
    </location>
</feature>
<evidence type="ECO:0008006" key="7">
    <source>
        <dbReference type="Google" id="ProtNLM"/>
    </source>
</evidence>